<dbReference type="SUPFAM" id="SSF57850">
    <property type="entry name" value="RING/U-box"/>
    <property type="match status" value="3"/>
</dbReference>
<feature type="domain" description="ZZ-type" evidence="7">
    <location>
        <begin position="213"/>
        <end position="264"/>
    </location>
</feature>
<dbReference type="PANTHER" id="PTHR21540">
    <property type="entry name" value="RING FINGER AND SWIM DOMAIN-CONTAINING PROTEIN 2"/>
    <property type="match status" value="1"/>
</dbReference>
<comment type="caution">
    <text evidence="8">The sequence shown here is derived from an EMBL/GenBank/DDBJ whole genome shotgun (WGS) entry which is preliminary data.</text>
</comment>
<dbReference type="SMART" id="SM00291">
    <property type="entry name" value="ZnF_ZZ"/>
    <property type="match status" value="1"/>
</dbReference>
<dbReference type="PROSITE" id="PS50089">
    <property type="entry name" value="ZF_RING_2"/>
    <property type="match status" value="2"/>
</dbReference>
<dbReference type="PROSITE" id="PS50135">
    <property type="entry name" value="ZF_ZZ_2"/>
    <property type="match status" value="1"/>
</dbReference>
<dbReference type="Proteomes" id="UP000549394">
    <property type="component" value="Unassembled WGS sequence"/>
</dbReference>
<dbReference type="SMART" id="SM00184">
    <property type="entry name" value="RING"/>
    <property type="match status" value="2"/>
</dbReference>
<dbReference type="InterPro" id="IPR013083">
    <property type="entry name" value="Znf_RING/FYVE/PHD"/>
</dbReference>
<evidence type="ECO:0000313" key="9">
    <source>
        <dbReference type="Proteomes" id="UP000549394"/>
    </source>
</evidence>
<dbReference type="EMBL" id="CAJFCJ010000007">
    <property type="protein sequence ID" value="CAD5117592.1"/>
    <property type="molecule type" value="Genomic_DNA"/>
</dbReference>
<dbReference type="InterPro" id="IPR039903">
    <property type="entry name" value="Zswim2"/>
</dbReference>
<dbReference type="CDD" id="cd16494">
    <property type="entry name" value="RING-CH-C4HC3_ZSWM2"/>
    <property type="match status" value="1"/>
</dbReference>
<evidence type="ECO:0000256" key="3">
    <source>
        <dbReference type="ARBA" id="ARBA00022833"/>
    </source>
</evidence>
<reference evidence="8 9" key="1">
    <citation type="submission" date="2020-08" db="EMBL/GenBank/DDBJ databases">
        <authorList>
            <person name="Hejnol A."/>
        </authorList>
    </citation>
    <scope>NUCLEOTIDE SEQUENCE [LARGE SCALE GENOMIC DNA]</scope>
</reference>
<proteinExistence type="predicted"/>
<dbReference type="InterPro" id="IPR000433">
    <property type="entry name" value="Znf_ZZ"/>
</dbReference>
<dbReference type="PANTHER" id="PTHR21540:SF3">
    <property type="entry name" value="E3 UBIQUITIN-PROTEIN LIGASE ZSWIM2"/>
    <property type="match status" value="1"/>
</dbReference>
<evidence type="ECO:0000256" key="4">
    <source>
        <dbReference type="PROSITE-ProRule" id="PRU00228"/>
    </source>
</evidence>
<dbReference type="GO" id="GO:0008270">
    <property type="term" value="F:zinc ion binding"/>
    <property type="evidence" value="ECO:0007669"/>
    <property type="project" value="UniProtKB-KW"/>
</dbReference>
<keyword evidence="2 4" id="KW-0863">Zinc-finger</keyword>
<feature type="compositionally biased region" description="Basic residues" evidence="5">
    <location>
        <begin position="433"/>
        <end position="442"/>
    </location>
</feature>
<feature type="region of interest" description="Disordered" evidence="5">
    <location>
        <begin position="98"/>
        <end position="123"/>
    </location>
</feature>
<dbReference type="Gene3D" id="3.30.40.10">
    <property type="entry name" value="Zinc/RING finger domain, C3HC4 (zinc finger)"/>
    <property type="match status" value="2"/>
</dbReference>
<protein>
    <submittedName>
        <fullName evidence="8">DgyrCDS6350</fullName>
    </submittedName>
</protein>
<feature type="compositionally biased region" description="Basic and acidic residues" evidence="5">
    <location>
        <begin position="104"/>
        <end position="123"/>
    </location>
</feature>
<keyword evidence="3" id="KW-0862">Zinc</keyword>
<gene>
    <name evidence="8" type="ORF">DGYR_LOCUS6107</name>
</gene>
<dbReference type="Gene3D" id="3.30.60.90">
    <property type="match status" value="1"/>
</dbReference>
<evidence type="ECO:0000313" key="8">
    <source>
        <dbReference type="EMBL" id="CAD5117592.1"/>
    </source>
</evidence>
<name>A0A7I8VSK3_9ANNE</name>
<keyword evidence="1" id="KW-0479">Metal-binding</keyword>
<evidence type="ECO:0000256" key="5">
    <source>
        <dbReference type="SAM" id="MobiDB-lite"/>
    </source>
</evidence>
<dbReference type="OrthoDB" id="8062037at2759"/>
<feature type="domain" description="RING-type" evidence="6">
    <location>
        <begin position="337"/>
        <end position="378"/>
    </location>
</feature>
<dbReference type="InterPro" id="IPR001841">
    <property type="entry name" value="Znf_RING"/>
</dbReference>
<evidence type="ECO:0000259" key="6">
    <source>
        <dbReference type="PROSITE" id="PS50089"/>
    </source>
</evidence>
<dbReference type="PROSITE" id="PS01357">
    <property type="entry name" value="ZF_ZZ_1"/>
    <property type="match status" value="1"/>
</dbReference>
<accession>A0A7I8VSK3</accession>
<feature type="region of interest" description="Disordered" evidence="5">
    <location>
        <begin position="426"/>
        <end position="447"/>
    </location>
</feature>
<keyword evidence="9" id="KW-1185">Reference proteome</keyword>
<dbReference type="Pfam" id="PF00569">
    <property type="entry name" value="ZZ"/>
    <property type="match status" value="1"/>
</dbReference>
<evidence type="ECO:0000256" key="1">
    <source>
        <dbReference type="ARBA" id="ARBA00022723"/>
    </source>
</evidence>
<dbReference type="Pfam" id="PF13639">
    <property type="entry name" value="zf-RING_2"/>
    <property type="match status" value="1"/>
</dbReference>
<evidence type="ECO:0000256" key="2">
    <source>
        <dbReference type="ARBA" id="ARBA00022771"/>
    </source>
</evidence>
<dbReference type="InterPro" id="IPR043145">
    <property type="entry name" value="Znf_ZZ_sf"/>
</dbReference>
<dbReference type="AlphaFoldDB" id="A0A7I8VSK3"/>
<organism evidence="8 9">
    <name type="scientific">Dimorphilus gyrociliatus</name>
    <dbReference type="NCBI Taxonomy" id="2664684"/>
    <lineage>
        <taxon>Eukaryota</taxon>
        <taxon>Metazoa</taxon>
        <taxon>Spiralia</taxon>
        <taxon>Lophotrochozoa</taxon>
        <taxon>Annelida</taxon>
        <taxon>Polychaeta</taxon>
        <taxon>Polychaeta incertae sedis</taxon>
        <taxon>Dinophilidae</taxon>
        <taxon>Dimorphilus</taxon>
    </lineage>
</organism>
<sequence length="521" mass="59207">MARSWRRTISDAANWHQDQALNATIYILRQTGPTGFLLKEDGEEKKVKVQIRINNMYKTYVKITVTWQLGLVERELNEIVNGDAHVRQQRITAAARRIAKSASKRNDNEEEESKKDDSGVEQKEISDDDVCPICQENLLDKRLPVTYCRNGCGNNVHIKCMKVWADHQRSTGQTDITCPFCRENFGSFHELATQMYNSRSERPSTDVNGLPQHRGISCNSCHLVPITGKCYRCGSCADYHLCQICFNSEAHRHHSFLYRQRPNQRWKPAHREAVSTLPQAIIEDIGRRELVDEDYELLLQLDSDQPTGSDLDESVIQSLSQQRLGSHSTLLQPGRQCRACLKPYNAGDFVRRLPCSHLFHRSCIDSWLLHRRACCPQCGATFTNQGLRQYLTEKRRSNSIEVASSPKTGEKFQLCVPSVGLQRNKSADNRVSRPVHPKRPHRLPPFVPPTFPQGSTLDSPLEVNGQRQAPSSAILLANSLLKNTRKMINTGLKSRQRESDTYWGAVREINGDEMFLSGNAI</sequence>
<dbReference type="GO" id="GO:0061630">
    <property type="term" value="F:ubiquitin protein ligase activity"/>
    <property type="evidence" value="ECO:0007669"/>
    <property type="project" value="InterPro"/>
</dbReference>
<evidence type="ECO:0000259" key="7">
    <source>
        <dbReference type="PROSITE" id="PS50135"/>
    </source>
</evidence>
<feature type="domain" description="RING-type" evidence="6">
    <location>
        <begin position="131"/>
        <end position="182"/>
    </location>
</feature>